<keyword evidence="3 6" id="KW-0732">Signal</keyword>
<organism evidence="7 8">
    <name type="scientific">Kistimonas scapharcae</name>
    <dbReference type="NCBI Taxonomy" id="1036133"/>
    <lineage>
        <taxon>Bacteria</taxon>
        <taxon>Pseudomonadati</taxon>
        <taxon>Pseudomonadota</taxon>
        <taxon>Gammaproteobacteria</taxon>
        <taxon>Oceanospirillales</taxon>
        <taxon>Endozoicomonadaceae</taxon>
        <taxon>Kistimonas</taxon>
    </lineage>
</organism>
<evidence type="ECO:0000256" key="5">
    <source>
        <dbReference type="PIRNR" id="PIRNR019574"/>
    </source>
</evidence>
<evidence type="ECO:0000256" key="4">
    <source>
        <dbReference type="ARBA" id="ARBA00022764"/>
    </source>
</evidence>
<accession>A0ABP8V3K6</accession>
<sequence>MKALISGVLAAVSVGLAVSAVAQEPPRLNVYNWSHYIAENTVSDFEAETGINVTYSLYDSNEMLEGKLLASRSGFDVVVPSSYFIPNQIKAGVYQELDRSRIPNWQNLDPILMEKLAAFDPDNRYAIPYMWGTSGIGYNVEKVQAVLGDEAPLDSWSLILEPENISKLSACGVAILDDPMDVLASILVYQGKDPNSENPEDWKQAGEHLAKLVPHVRYFSSSQFVDGLASGELCAVLGYSGGVLQAAEMAKGNGMDIRYFVPKEGAAVWYDVLAMPKDAPNPDSAYQFLNYILEPKVTADISNTVAYANANQKATPYVNETLRNNPGIYPTDTLLNTLFVVKAPEKRIVRTVTRAWNQAKRTS</sequence>
<feature type="chain" id="PRO_5047201826" description="Putrescine-binding periplasmic protein" evidence="6">
    <location>
        <begin position="23"/>
        <end position="363"/>
    </location>
</feature>
<dbReference type="InterPro" id="IPR006059">
    <property type="entry name" value="SBP"/>
</dbReference>
<protein>
    <recommendedName>
        <fullName evidence="5">Putrescine-binding periplasmic protein</fullName>
    </recommendedName>
</protein>
<gene>
    <name evidence="7" type="primary">potF_1</name>
    <name evidence="7" type="ORF">GCM10023116_28720</name>
</gene>
<dbReference type="InterPro" id="IPR001188">
    <property type="entry name" value="Sperm_putr-bd"/>
</dbReference>
<dbReference type="Gene3D" id="3.40.190.10">
    <property type="entry name" value="Periplasmic binding protein-like II"/>
    <property type="match status" value="2"/>
</dbReference>
<dbReference type="PANTHER" id="PTHR30222">
    <property type="entry name" value="SPERMIDINE/PUTRESCINE-BINDING PERIPLASMIC PROTEIN"/>
    <property type="match status" value="1"/>
</dbReference>
<dbReference type="EMBL" id="BAABFL010000407">
    <property type="protein sequence ID" value="GAA4650589.1"/>
    <property type="molecule type" value="Genomic_DNA"/>
</dbReference>
<dbReference type="PANTHER" id="PTHR30222:SF18">
    <property type="entry name" value="BIFUNCTIONAL POLYHYDROXYBUTYRATE SYNTHASE _ ABC TRANSPORTER PERIPLASMIC BINDING PROTEIN-RELATED"/>
    <property type="match status" value="1"/>
</dbReference>
<comment type="function">
    <text evidence="5">Required for the activity of the bacterial periplasmic transport system of putrescine.</text>
</comment>
<keyword evidence="8" id="KW-1185">Reference proteome</keyword>
<comment type="caution">
    <text evidence="7">The sequence shown here is derived from an EMBL/GenBank/DDBJ whole genome shotgun (WGS) entry which is preliminary data.</text>
</comment>
<evidence type="ECO:0000313" key="7">
    <source>
        <dbReference type="EMBL" id="GAA4650589.1"/>
    </source>
</evidence>
<keyword evidence="4 5" id="KW-0574">Periplasm</keyword>
<dbReference type="Proteomes" id="UP001500604">
    <property type="component" value="Unassembled WGS sequence"/>
</dbReference>
<evidence type="ECO:0000256" key="3">
    <source>
        <dbReference type="ARBA" id="ARBA00022729"/>
    </source>
</evidence>
<dbReference type="PIRSF" id="PIRSF019574">
    <property type="entry name" value="Periplasmic_polyamine_BP"/>
    <property type="match status" value="1"/>
</dbReference>
<proteinExistence type="inferred from homology"/>
<evidence type="ECO:0000313" key="8">
    <source>
        <dbReference type="Proteomes" id="UP001500604"/>
    </source>
</evidence>
<dbReference type="Pfam" id="PF13416">
    <property type="entry name" value="SBP_bac_8"/>
    <property type="match status" value="1"/>
</dbReference>
<evidence type="ECO:0000256" key="2">
    <source>
        <dbReference type="ARBA" id="ARBA00022448"/>
    </source>
</evidence>
<reference evidence="8" key="1">
    <citation type="journal article" date="2019" name="Int. J. Syst. Evol. Microbiol.">
        <title>The Global Catalogue of Microorganisms (GCM) 10K type strain sequencing project: providing services to taxonomists for standard genome sequencing and annotation.</title>
        <authorList>
            <consortium name="The Broad Institute Genomics Platform"/>
            <consortium name="The Broad Institute Genome Sequencing Center for Infectious Disease"/>
            <person name="Wu L."/>
            <person name="Ma J."/>
        </authorList>
    </citation>
    <scope>NUCLEOTIDE SEQUENCE [LARGE SCALE GENOMIC DNA]</scope>
    <source>
        <strain evidence="8">JCM 17805</strain>
    </source>
</reference>
<dbReference type="PRINTS" id="PR00909">
    <property type="entry name" value="SPERMDNBNDNG"/>
</dbReference>
<dbReference type="CDD" id="cd13659">
    <property type="entry name" value="PBP2_PotF"/>
    <property type="match status" value="1"/>
</dbReference>
<comment type="subcellular location">
    <subcellularLocation>
        <location evidence="1 5">Periplasm</location>
    </subcellularLocation>
</comment>
<dbReference type="SUPFAM" id="SSF53850">
    <property type="entry name" value="Periplasmic binding protein-like II"/>
    <property type="match status" value="1"/>
</dbReference>
<name>A0ABP8V3K6_9GAMM</name>
<feature type="signal peptide" evidence="6">
    <location>
        <begin position="1"/>
        <end position="22"/>
    </location>
</feature>
<keyword evidence="2 5" id="KW-0813">Transport</keyword>
<evidence type="ECO:0000256" key="1">
    <source>
        <dbReference type="ARBA" id="ARBA00004418"/>
    </source>
</evidence>
<comment type="similarity">
    <text evidence="5">Belongs to the bacterial solute-binding protein PotD/PotF family.</text>
</comment>
<dbReference type="RefSeq" id="WP_345196792.1">
    <property type="nucleotide sequence ID" value="NZ_BAABFL010000407.1"/>
</dbReference>
<evidence type="ECO:0000256" key="6">
    <source>
        <dbReference type="SAM" id="SignalP"/>
    </source>
</evidence>